<keyword evidence="3" id="KW-1185">Reference proteome</keyword>
<feature type="region of interest" description="Disordered" evidence="1">
    <location>
        <begin position="51"/>
        <end position="81"/>
    </location>
</feature>
<protein>
    <submittedName>
        <fullName evidence="2">Transposase</fullName>
    </submittedName>
</protein>
<reference evidence="2 3" key="1">
    <citation type="submission" date="2022-07" db="EMBL/GenBank/DDBJ databases">
        <authorList>
            <person name="Xamxidin M."/>
            <person name="Wu M."/>
        </authorList>
    </citation>
    <scope>NUCLEOTIDE SEQUENCE [LARGE SCALE GENOMIC DNA]</scope>
    <source>
        <strain evidence="2 3">NBRC 111650</strain>
    </source>
</reference>
<proteinExistence type="predicted"/>
<evidence type="ECO:0000313" key="2">
    <source>
        <dbReference type="EMBL" id="MCQ8897396.1"/>
    </source>
</evidence>
<sequence length="81" mass="8982">MSDLLLRQGFAGVGEHKVFTLMRRMGIQAIYCKPNTSKPPQAQDLSVFDWNTANGSDQSGLGTGHQQPSHETQPLLFMYSN</sequence>
<evidence type="ECO:0000256" key="1">
    <source>
        <dbReference type="SAM" id="MobiDB-lite"/>
    </source>
</evidence>
<gene>
    <name evidence="2" type="ORF">NQT62_13220</name>
</gene>
<feature type="compositionally biased region" description="Polar residues" evidence="1">
    <location>
        <begin position="51"/>
        <end position="72"/>
    </location>
</feature>
<dbReference type="Proteomes" id="UP001204142">
    <property type="component" value="Unassembled WGS sequence"/>
</dbReference>
<evidence type="ECO:0000313" key="3">
    <source>
        <dbReference type="Proteomes" id="UP001204142"/>
    </source>
</evidence>
<organism evidence="2 3">
    <name type="scientific">Limnobacter humi</name>
    <dbReference type="NCBI Taxonomy" id="1778671"/>
    <lineage>
        <taxon>Bacteria</taxon>
        <taxon>Pseudomonadati</taxon>
        <taxon>Pseudomonadota</taxon>
        <taxon>Betaproteobacteria</taxon>
        <taxon>Burkholderiales</taxon>
        <taxon>Burkholderiaceae</taxon>
        <taxon>Limnobacter</taxon>
    </lineage>
</organism>
<comment type="caution">
    <text evidence="2">The sequence shown here is derived from an EMBL/GenBank/DDBJ whole genome shotgun (WGS) entry which is preliminary data.</text>
</comment>
<name>A0ABT1WK11_9BURK</name>
<dbReference type="EMBL" id="JANIGO010000005">
    <property type="protein sequence ID" value="MCQ8897396.1"/>
    <property type="molecule type" value="Genomic_DNA"/>
</dbReference>
<accession>A0ABT1WK11</accession>